<evidence type="ECO:0000313" key="16">
    <source>
        <dbReference type="Proteomes" id="UP000307169"/>
    </source>
</evidence>
<dbReference type="PANTHER" id="PTHR22726:SF1">
    <property type="entry name" value="METALLOENDOPEPTIDASE OMA1, MITOCHONDRIAL"/>
    <property type="match status" value="1"/>
</dbReference>
<evidence type="ECO:0000256" key="6">
    <source>
        <dbReference type="RuleBase" id="RU003983"/>
    </source>
</evidence>
<evidence type="ECO:0000256" key="1">
    <source>
        <dbReference type="ARBA" id="ARBA00022670"/>
    </source>
</evidence>
<dbReference type="InterPro" id="IPR001915">
    <property type="entry name" value="Peptidase_M48"/>
</dbReference>
<dbReference type="Proteomes" id="UP000305647">
    <property type="component" value="Unassembled WGS sequence"/>
</dbReference>
<dbReference type="GO" id="GO:0046872">
    <property type="term" value="F:metal ion binding"/>
    <property type="evidence" value="ECO:0007669"/>
    <property type="project" value="UniProtKB-KW"/>
</dbReference>
<dbReference type="Proteomes" id="UP000309601">
    <property type="component" value="Unassembled WGS sequence"/>
</dbReference>
<dbReference type="GO" id="GO:0006515">
    <property type="term" value="P:protein quality control for misfolded or incompletely synthesized proteins"/>
    <property type="evidence" value="ECO:0007669"/>
    <property type="project" value="TreeGrafter"/>
</dbReference>
<keyword evidence="4 6" id="KW-0862">Zinc</keyword>
<gene>
    <name evidence="11" type="ORF">E3Q01_03585</name>
    <name evidence="12" type="ORF">E3Q02_01888</name>
    <name evidence="13" type="ORF">E3Q03_01858</name>
    <name evidence="10" type="ORF">E3Q10_03713</name>
    <name evidence="9" type="ORF">E3Q17_03693</name>
    <name evidence="8" type="ORF">E3Q22_00615</name>
</gene>
<evidence type="ECO:0000313" key="14">
    <source>
        <dbReference type="Proteomes" id="UP000305362"/>
    </source>
</evidence>
<evidence type="ECO:0000313" key="17">
    <source>
        <dbReference type="Proteomes" id="UP000309601"/>
    </source>
</evidence>
<dbReference type="GO" id="GO:0005743">
    <property type="term" value="C:mitochondrial inner membrane"/>
    <property type="evidence" value="ECO:0007669"/>
    <property type="project" value="TreeGrafter"/>
</dbReference>
<evidence type="ECO:0000313" key="18">
    <source>
        <dbReference type="Proteomes" id="UP000310685"/>
    </source>
</evidence>
<dbReference type="InterPro" id="IPR051156">
    <property type="entry name" value="Mito/Outer_Membr_Metalloprot"/>
</dbReference>
<dbReference type="OrthoDB" id="7464992at2759"/>
<evidence type="ECO:0000313" key="15">
    <source>
        <dbReference type="Proteomes" id="UP000305647"/>
    </source>
</evidence>
<dbReference type="Proteomes" id="UP000310708">
    <property type="component" value="Unassembled WGS sequence"/>
</dbReference>
<keyword evidence="2" id="KW-0479">Metal-binding</keyword>
<dbReference type="Pfam" id="PF01435">
    <property type="entry name" value="Peptidase_M48"/>
    <property type="match status" value="1"/>
</dbReference>
<evidence type="ECO:0000313" key="12">
    <source>
        <dbReference type="EMBL" id="TIC66235.1"/>
    </source>
</evidence>
<dbReference type="GO" id="GO:0034982">
    <property type="term" value="P:mitochondrial protein processing"/>
    <property type="evidence" value="ECO:0007669"/>
    <property type="project" value="TreeGrafter"/>
</dbReference>
<keyword evidence="1 6" id="KW-0645">Protease</keyword>
<dbReference type="GO" id="GO:0004222">
    <property type="term" value="F:metalloendopeptidase activity"/>
    <property type="evidence" value="ECO:0007669"/>
    <property type="project" value="InterPro"/>
</dbReference>
<evidence type="ECO:0000256" key="2">
    <source>
        <dbReference type="ARBA" id="ARBA00022723"/>
    </source>
</evidence>
<dbReference type="Proteomes" id="UP000310685">
    <property type="component" value="Unassembled WGS sequence"/>
</dbReference>
<evidence type="ECO:0000313" key="10">
    <source>
        <dbReference type="EMBL" id="TIC25572.1"/>
    </source>
</evidence>
<evidence type="ECO:0000313" key="9">
    <source>
        <dbReference type="EMBL" id="TIB96742.1"/>
    </source>
</evidence>
<dbReference type="EMBL" id="SPRC01000004">
    <property type="protein sequence ID" value="TIB81937.1"/>
    <property type="molecule type" value="Genomic_DNA"/>
</dbReference>
<evidence type="ECO:0000256" key="5">
    <source>
        <dbReference type="ARBA" id="ARBA00023049"/>
    </source>
</evidence>
<feature type="domain" description="Peptidase M48" evidence="7">
    <location>
        <begin position="96"/>
        <end position="273"/>
    </location>
</feature>
<evidence type="ECO:0000256" key="3">
    <source>
        <dbReference type="ARBA" id="ARBA00022801"/>
    </source>
</evidence>
<dbReference type="Proteomes" id="UP000305362">
    <property type="component" value="Unassembled WGS sequence"/>
</dbReference>
<evidence type="ECO:0000313" key="8">
    <source>
        <dbReference type="EMBL" id="TIB81937.1"/>
    </source>
</evidence>
<dbReference type="EMBL" id="SPRO01000056">
    <property type="protein sequence ID" value="TIC25572.1"/>
    <property type="molecule type" value="Genomic_DNA"/>
</dbReference>
<evidence type="ECO:0000313" key="19">
    <source>
        <dbReference type="Proteomes" id="UP000310708"/>
    </source>
</evidence>
<evidence type="ECO:0000313" key="11">
    <source>
        <dbReference type="EMBL" id="TIC63063.1"/>
    </source>
</evidence>
<sequence>MYLQTYKSTSMSSFRRFRPIYRNISKDTNSRHTIYATVGGVGVTGYYLYHLEENAAGRWRFLDVTPSQERQAGEAAYRDMLRQYRRHILPSYHPTARYVSDVASRIIQASPYTIDGRWEVFVIHSPVKNAMVLPGGKIFVFDGILPMTANKDGLAAVIGHEAAHQFLRHAGERMSFGKIFVALGLGLQAMGIDFGISHALFKLILELPNSRKAEHEADKIGMDVAARACFDPSEAISSRVWQRMSASDNGDRALDFLSTHPGHQDRIEKLREYLPHARKIYDSSECSQMSDFSTLSNTIANTVKW</sequence>
<dbReference type="EMBL" id="SPRW01000017">
    <property type="protein sequence ID" value="TIC66235.1"/>
    <property type="molecule type" value="Genomic_DNA"/>
</dbReference>
<evidence type="ECO:0000259" key="7">
    <source>
        <dbReference type="Pfam" id="PF01435"/>
    </source>
</evidence>
<evidence type="ECO:0000256" key="4">
    <source>
        <dbReference type="ARBA" id="ARBA00022833"/>
    </source>
</evidence>
<accession>A0A4T0TR32</accession>
<proteinExistence type="inferred from homology"/>
<comment type="similarity">
    <text evidence="6">Belongs to the peptidase M48 family.</text>
</comment>
<dbReference type="Proteomes" id="UP000307169">
    <property type="component" value="Unassembled WGS sequence"/>
</dbReference>
<dbReference type="EMBL" id="SPRH01000057">
    <property type="protein sequence ID" value="TIB96742.1"/>
    <property type="molecule type" value="Genomic_DNA"/>
</dbReference>
<evidence type="ECO:0000313" key="13">
    <source>
        <dbReference type="EMBL" id="TIC67555.1"/>
    </source>
</evidence>
<keyword evidence="3 6" id="KW-0378">Hydrolase</keyword>
<reference evidence="14 15" key="1">
    <citation type="submission" date="2019-03" db="EMBL/GenBank/DDBJ databases">
        <title>Sequencing 25 genomes of Wallemia mellicola.</title>
        <authorList>
            <person name="Gostincar C."/>
        </authorList>
    </citation>
    <scope>NUCLEOTIDE SEQUENCE [LARGE SCALE GENOMIC DNA]</scope>
    <source>
        <strain evidence="9 16">EXF-1262</strain>
        <strain evidence="12 17">EXF-1274</strain>
        <strain evidence="13 14">EXF-1277</strain>
        <strain evidence="8 18">EXF-6152</strain>
        <strain evidence="11 19">EXF-757</strain>
        <strain evidence="10 15">EXF-8738</strain>
    </source>
</reference>
<dbReference type="Gene3D" id="3.30.2010.10">
    <property type="entry name" value="Metalloproteases ('zincins'), catalytic domain"/>
    <property type="match status" value="1"/>
</dbReference>
<dbReference type="PANTHER" id="PTHR22726">
    <property type="entry name" value="METALLOENDOPEPTIDASE OMA1"/>
    <property type="match status" value="1"/>
</dbReference>
<dbReference type="EMBL" id="SPRX01000055">
    <property type="protein sequence ID" value="TIC63063.1"/>
    <property type="molecule type" value="Genomic_DNA"/>
</dbReference>
<dbReference type="AlphaFoldDB" id="A0A4T0TR32"/>
<keyword evidence="5 6" id="KW-0482">Metalloprotease</keyword>
<organism evidence="10 15">
    <name type="scientific">Wallemia mellicola</name>
    <dbReference type="NCBI Taxonomy" id="1708541"/>
    <lineage>
        <taxon>Eukaryota</taxon>
        <taxon>Fungi</taxon>
        <taxon>Dikarya</taxon>
        <taxon>Basidiomycota</taxon>
        <taxon>Wallemiomycotina</taxon>
        <taxon>Wallemiomycetes</taxon>
        <taxon>Wallemiales</taxon>
        <taxon>Wallemiaceae</taxon>
        <taxon>Wallemia</taxon>
    </lineage>
</organism>
<comment type="cofactor">
    <cofactor evidence="6">
        <name>Zn(2+)</name>
        <dbReference type="ChEBI" id="CHEBI:29105"/>
    </cofactor>
    <text evidence="6">Binds 1 zinc ion per subunit.</text>
</comment>
<comment type="caution">
    <text evidence="10">The sequence shown here is derived from an EMBL/GenBank/DDBJ whole genome shotgun (WGS) entry which is preliminary data.</text>
</comment>
<dbReference type="EMBL" id="SPRV01000016">
    <property type="protein sequence ID" value="TIC67555.1"/>
    <property type="molecule type" value="Genomic_DNA"/>
</dbReference>
<dbReference type="CDD" id="cd07331">
    <property type="entry name" value="M48C_Oma1_like"/>
    <property type="match status" value="1"/>
</dbReference>
<protein>
    <recommendedName>
        <fullName evidence="7">Peptidase M48 domain-containing protein</fullName>
    </recommendedName>
</protein>
<name>A0A4T0TR32_9BASI</name>